<name>A0A0W0ZGP8_9GAMM</name>
<keyword evidence="3" id="KW-1185">Reference proteome</keyword>
<keyword evidence="1" id="KW-0812">Transmembrane</keyword>
<accession>A0A0W0ZGP8</accession>
<evidence type="ECO:0008006" key="4">
    <source>
        <dbReference type="Google" id="ProtNLM"/>
    </source>
</evidence>
<keyword evidence="1" id="KW-0472">Membrane</keyword>
<organism evidence="2 3">
    <name type="scientific">Legionella steelei</name>
    <dbReference type="NCBI Taxonomy" id="947033"/>
    <lineage>
        <taxon>Bacteria</taxon>
        <taxon>Pseudomonadati</taxon>
        <taxon>Pseudomonadota</taxon>
        <taxon>Gammaproteobacteria</taxon>
        <taxon>Legionellales</taxon>
        <taxon>Legionellaceae</taxon>
        <taxon>Legionella</taxon>
    </lineage>
</organism>
<dbReference type="PATRIC" id="fig|947033.5.peg.1602"/>
<dbReference type="Proteomes" id="UP000054926">
    <property type="component" value="Unassembled WGS sequence"/>
</dbReference>
<evidence type="ECO:0000313" key="3">
    <source>
        <dbReference type="Proteomes" id="UP000054926"/>
    </source>
</evidence>
<proteinExistence type="predicted"/>
<evidence type="ECO:0000256" key="1">
    <source>
        <dbReference type="SAM" id="Phobius"/>
    </source>
</evidence>
<reference evidence="2 3" key="1">
    <citation type="submission" date="2015-11" db="EMBL/GenBank/DDBJ databases">
        <title>Genomic analysis of 38 Legionella species identifies large and diverse effector repertoires.</title>
        <authorList>
            <person name="Burstein D."/>
            <person name="Amaro F."/>
            <person name="Zusman T."/>
            <person name="Lifshitz Z."/>
            <person name="Cohen O."/>
            <person name="Gilbert J.A."/>
            <person name="Pupko T."/>
            <person name="Shuman H.A."/>
            <person name="Segal G."/>
        </authorList>
    </citation>
    <scope>NUCLEOTIDE SEQUENCE [LARGE SCALE GENOMIC DNA]</scope>
    <source>
        <strain evidence="2 3">IMVS3376</strain>
    </source>
</reference>
<dbReference type="EMBL" id="LNYY01000019">
    <property type="protein sequence ID" value="KTD68351.1"/>
    <property type="molecule type" value="Genomic_DNA"/>
</dbReference>
<dbReference type="STRING" id="947033.Lste_1509"/>
<evidence type="ECO:0000313" key="2">
    <source>
        <dbReference type="EMBL" id="KTD68351.1"/>
    </source>
</evidence>
<comment type="caution">
    <text evidence="2">The sequence shown here is derived from an EMBL/GenBank/DDBJ whole genome shotgun (WGS) entry which is preliminary data.</text>
</comment>
<dbReference type="AlphaFoldDB" id="A0A0W0ZGP8"/>
<keyword evidence="1" id="KW-1133">Transmembrane helix</keyword>
<feature type="transmembrane region" description="Helical" evidence="1">
    <location>
        <begin position="20"/>
        <end position="53"/>
    </location>
</feature>
<protein>
    <recommendedName>
        <fullName evidence="4">Transmembrane protein</fullName>
    </recommendedName>
</protein>
<sequence>MSLLSEITIEPEKSKTYLRLILVVYSITVALILYSSVYLLIKVFLLGCIIMLLKMDWSKQSPCSSIKKIESTGNGWILELYRGNKKTYTQATILIHNSFFLLIEFQSYRQKKRIVLFLDQITNNQLRFLHLKTN</sequence>
<gene>
    <name evidence="2" type="ORF">Lste_1509</name>
</gene>